<proteinExistence type="predicted"/>
<gene>
    <name evidence="1" type="ORF">ENX77_07890</name>
</gene>
<accession>A0A7C3UIP8</accession>
<protein>
    <submittedName>
        <fullName evidence="1">Uncharacterized protein</fullName>
    </submittedName>
</protein>
<evidence type="ECO:0000313" key="1">
    <source>
        <dbReference type="EMBL" id="HGE67015.1"/>
    </source>
</evidence>
<dbReference type="AlphaFoldDB" id="A0A7C3UIP8"/>
<name>A0A7C3UIP8_9EURY</name>
<comment type="caution">
    <text evidence="1">The sequence shown here is derived from an EMBL/GenBank/DDBJ whole genome shotgun (WGS) entry which is preliminary data.</text>
</comment>
<dbReference type="EMBL" id="DTPI01000036">
    <property type="protein sequence ID" value="HGE67015.1"/>
    <property type="molecule type" value="Genomic_DNA"/>
</dbReference>
<organism evidence="1">
    <name type="scientific">Geoglobus ahangari</name>
    <dbReference type="NCBI Taxonomy" id="113653"/>
    <lineage>
        <taxon>Archaea</taxon>
        <taxon>Methanobacteriati</taxon>
        <taxon>Methanobacteriota</taxon>
        <taxon>Archaeoglobi</taxon>
        <taxon>Archaeoglobales</taxon>
        <taxon>Archaeoglobaceae</taxon>
        <taxon>Geoglobus</taxon>
    </lineage>
</organism>
<sequence>MVKVNETHYKLIVAFHENKYLKKTTVVSAVTPGDYRYKKDFYRMEEHGCRILSIKYSYGGAYREIRPPHAIS</sequence>
<reference evidence="1" key="1">
    <citation type="journal article" date="2020" name="mSystems">
        <title>Genome- and Community-Level Interaction Insights into Carbon Utilization and Element Cycling Functions of Hydrothermarchaeota in Hydrothermal Sediment.</title>
        <authorList>
            <person name="Zhou Z."/>
            <person name="Liu Y."/>
            <person name="Xu W."/>
            <person name="Pan J."/>
            <person name="Luo Z.H."/>
            <person name="Li M."/>
        </authorList>
    </citation>
    <scope>NUCLEOTIDE SEQUENCE [LARGE SCALE GENOMIC DNA]</scope>
    <source>
        <strain evidence="1">SpSt-97</strain>
    </source>
</reference>